<keyword evidence="1" id="KW-1133">Transmembrane helix</keyword>
<organism evidence="2 3">
    <name type="scientific">Rhodohalobacter sulfatireducens</name>
    <dbReference type="NCBI Taxonomy" id="2911366"/>
    <lineage>
        <taxon>Bacteria</taxon>
        <taxon>Pseudomonadati</taxon>
        <taxon>Balneolota</taxon>
        <taxon>Balneolia</taxon>
        <taxon>Balneolales</taxon>
        <taxon>Balneolaceae</taxon>
        <taxon>Rhodohalobacter</taxon>
    </lineage>
</organism>
<reference evidence="2" key="2">
    <citation type="submission" date="2024-05" db="EMBL/GenBank/DDBJ databases">
        <title>Rhodohalobacter halophilus gen. nov., sp. nov., a moderately halophilic member of the family Balneolaceae.</title>
        <authorList>
            <person name="Xia J."/>
        </authorList>
    </citation>
    <scope>NUCLEOTIDE SEQUENCE</scope>
    <source>
        <strain evidence="2">WB101</strain>
    </source>
</reference>
<dbReference type="EMBL" id="JAKLWS010000040">
    <property type="protein sequence ID" value="MCG2590701.1"/>
    <property type="molecule type" value="Genomic_DNA"/>
</dbReference>
<feature type="transmembrane region" description="Helical" evidence="1">
    <location>
        <begin position="234"/>
        <end position="252"/>
    </location>
</feature>
<feature type="transmembrane region" description="Helical" evidence="1">
    <location>
        <begin position="366"/>
        <end position="389"/>
    </location>
</feature>
<protein>
    <recommendedName>
        <fullName evidence="4">DUF4271 domain-containing protein</fullName>
    </recommendedName>
</protein>
<evidence type="ECO:0000256" key="1">
    <source>
        <dbReference type="SAM" id="Phobius"/>
    </source>
</evidence>
<reference evidence="2" key="1">
    <citation type="submission" date="2022-01" db="EMBL/GenBank/DDBJ databases">
        <authorList>
            <person name="Wang Y."/>
        </authorList>
    </citation>
    <scope>NUCLEOTIDE SEQUENCE</scope>
    <source>
        <strain evidence="2">WB101</strain>
    </source>
</reference>
<feature type="transmembrane region" description="Helical" evidence="1">
    <location>
        <begin position="331"/>
        <end position="354"/>
    </location>
</feature>
<comment type="caution">
    <text evidence="2">The sequence shown here is derived from an EMBL/GenBank/DDBJ whole genome shotgun (WGS) entry which is preliminary data.</text>
</comment>
<feature type="transmembrane region" description="Helical" evidence="1">
    <location>
        <begin position="428"/>
        <end position="455"/>
    </location>
</feature>
<evidence type="ECO:0000313" key="3">
    <source>
        <dbReference type="Proteomes" id="UP001165366"/>
    </source>
</evidence>
<name>A0ABS9KIN3_9BACT</name>
<dbReference type="Proteomes" id="UP001165366">
    <property type="component" value="Unassembled WGS sequence"/>
</dbReference>
<keyword evidence="1" id="KW-0472">Membrane</keyword>
<feature type="transmembrane region" description="Helical" evidence="1">
    <location>
        <begin position="395"/>
        <end position="416"/>
    </location>
</feature>
<keyword evidence="1" id="KW-0812">Transmembrane</keyword>
<sequence>MSVNDSDNYLFTSGNLDRIRAIGVDMLEVPFPNSISNTDLEQFYLLLDSNQHYVTEYQVRNNYKLILNSVLRSYNSVPAQLMDNLAAIKLFDYPADYRPDFPSSADSLLIQLSNSFDKPIYYQSAFSAPNYPLQKIDFFSSQIKVRQDGLTPLSSTVVKFEPSTDENASLQSLEECLNQLLTESESLIIIPADWFLKRMEAQSSFSTIISAYLDGEPVNFPMPAETAYSPETNWPIIILLIIWISFILNYRYQPMYKAALPRYFLNHSFFVQDVKQYRIRNATPGVIILLQHAVITGLFFYLLSEDFISSLGLESFSYHYSVIFYPGFEKLSLFGIGFLTALISHIISIFWIYLPNKQIKQLNQVINLYSWPFHINLIVVTFAVYFVQLQSAEDWTLAAAVIFFFFWFSSFIIAAADSARFLQKYRALNLFLTVGLYFLVISLSIVLALWLPGIYQPIEMAFMLP</sequence>
<accession>A0ABS9KIN3</accession>
<feature type="transmembrane region" description="Helical" evidence="1">
    <location>
        <begin position="285"/>
        <end position="303"/>
    </location>
</feature>
<keyword evidence="3" id="KW-1185">Reference proteome</keyword>
<evidence type="ECO:0008006" key="4">
    <source>
        <dbReference type="Google" id="ProtNLM"/>
    </source>
</evidence>
<gene>
    <name evidence="2" type="ORF">L6773_19160</name>
</gene>
<evidence type="ECO:0000313" key="2">
    <source>
        <dbReference type="EMBL" id="MCG2590701.1"/>
    </source>
</evidence>
<proteinExistence type="predicted"/>
<dbReference type="RefSeq" id="WP_237856156.1">
    <property type="nucleotide sequence ID" value="NZ_JAKLWS010000040.1"/>
</dbReference>